<organism evidence="2 3">
    <name type="scientific">Granulicella cerasi</name>
    <dbReference type="NCBI Taxonomy" id="741063"/>
    <lineage>
        <taxon>Bacteria</taxon>
        <taxon>Pseudomonadati</taxon>
        <taxon>Acidobacteriota</taxon>
        <taxon>Terriglobia</taxon>
        <taxon>Terriglobales</taxon>
        <taxon>Acidobacteriaceae</taxon>
        <taxon>Granulicella</taxon>
    </lineage>
</organism>
<evidence type="ECO:0000313" key="2">
    <source>
        <dbReference type="EMBL" id="MFC6644430.1"/>
    </source>
</evidence>
<name>A0ABW1Z614_9BACT</name>
<keyword evidence="2" id="KW-0378">Hydrolase</keyword>
<dbReference type="RefSeq" id="WP_263372361.1">
    <property type="nucleotide sequence ID" value="NZ_JAGSYD010000004.1"/>
</dbReference>
<dbReference type="Pfam" id="PF12708">
    <property type="entry name" value="Pect-lyase_RHGA_epim"/>
    <property type="match status" value="2"/>
</dbReference>
<dbReference type="SUPFAM" id="SSF51126">
    <property type="entry name" value="Pectin lyase-like"/>
    <property type="match status" value="2"/>
</dbReference>
<protein>
    <submittedName>
        <fullName evidence="2">Glycoside hydrolase family 55 protein</fullName>
    </submittedName>
</protein>
<accession>A0ABW1Z614</accession>
<evidence type="ECO:0000259" key="1">
    <source>
        <dbReference type="Pfam" id="PF12708"/>
    </source>
</evidence>
<dbReference type="InterPro" id="IPR012334">
    <property type="entry name" value="Pectin_lyas_fold"/>
</dbReference>
<comment type="caution">
    <text evidence="2">The sequence shown here is derived from an EMBL/GenBank/DDBJ whole genome shotgun (WGS) entry which is preliminary data.</text>
</comment>
<dbReference type="InterPro" id="IPR024535">
    <property type="entry name" value="RHGA/B-epi-like_pectate_lyase"/>
</dbReference>
<evidence type="ECO:0000313" key="3">
    <source>
        <dbReference type="Proteomes" id="UP001596391"/>
    </source>
</evidence>
<dbReference type="Gene3D" id="2.160.20.10">
    <property type="entry name" value="Single-stranded right-handed beta-helix, Pectin lyase-like"/>
    <property type="match status" value="2"/>
</dbReference>
<dbReference type="InterPro" id="IPR011050">
    <property type="entry name" value="Pectin_lyase_fold/virulence"/>
</dbReference>
<feature type="domain" description="Rhamnogalacturonase A/B/Epimerase-like pectate lyase" evidence="1">
    <location>
        <begin position="17"/>
        <end position="178"/>
    </location>
</feature>
<dbReference type="EMBL" id="JBHSWI010000001">
    <property type="protein sequence ID" value="MFC6644430.1"/>
    <property type="molecule type" value="Genomic_DNA"/>
</dbReference>
<feature type="domain" description="Rhamnogalacturonase A/B/Epimerase-like pectate lyase" evidence="1">
    <location>
        <begin position="344"/>
        <end position="412"/>
    </location>
</feature>
<proteinExistence type="predicted"/>
<sequence length="654" mass="71170">MPDEPNAVVLKAATFDQGDASDALQAAIDRVQHTTRRGVVFIPSGHYRITHTIAIWSGIRLVGYGTTRPLLELPPNTDGFHDTTRRYLLQFSGERPESSTAAPPNANSSTFHSGMMNVDIVLGDGNPDAVAIRFHVAQHGLLSHVDVDAGNSFAALEDAGGTLTDVSFHRGHFGIFTHQTSPGWPFLVMDSSFAEQTEAAVRLYEVQGIFVRDRIEKTPVAFWLESSKPVSLSADSLTLRNISFAALRPTGSTAENLSLALRNIDADDVPVFALQPKAAEHDGLLERKAVARLYRVERFNAGIHVRSQSQPDSIVEQTWEAHVLSAPPSPKKSTVPALPADSTWVSVRTFGAAGDGSTDDTAALQRAIDSGKPLYLPRGRYRIDRPLQLRRDSVLIGLNPITSVIVLNDSATAFTGPTTRAMVETTRGCSNILSGVGLETGGLIASAAALLWRCGEQSLVDDLRILGGHGTALPDGSYRATYNEKHTADPDPRREWNREPASILVRGGGGTFRNIWSPNTYAKSALDVADSRLPTQVYMLSAEHHLEHEVVLHNVSRWSFVGLQTESERADGAHALPLLITDGRDLRFDTAIFYRVSRSTASAPTAVQLNGCDRCSFFNISNASGSPYPFDATIVTARPKDVIASHRFNWWQTP</sequence>
<dbReference type="Proteomes" id="UP001596391">
    <property type="component" value="Unassembled WGS sequence"/>
</dbReference>
<keyword evidence="3" id="KW-1185">Reference proteome</keyword>
<dbReference type="GO" id="GO:0016787">
    <property type="term" value="F:hydrolase activity"/>
    <property type="evidence" value="ECO:0007669"/>
    <property type="project" value="UniProtKB-KW"/>
</dbReference>
<gene>
    <name evidence="2" type="ORF">ACFQBQ_02250</name>
</gene>
<reference evidence="3" key="1">
    <citation type="journal article" date="2019" name="Int. J. Syst. Evol. Microbiol.">
        <title>The Global Catalogue of Microorganisms (GCM) 10K type strain sequencing project: providing services to taxonomists for standard genome sequencing and annotation.</title>
        <authorList>
            <consortium name="The Broad Institute Genomics Platform"/>
            <consortium name="The Broad Institute Genome Sequencing Center for Infectious Disease"/>
            <person name="Wu L."/>
            <person name="Ma J."/>
        </authorList>
    </citation>
    <scope>NUCLEOTIDE SEQUENCE [LARGE SCALE GENOMIC DNA]</scope>
    <source>
        <strain evidence="3">CGMCC 1.16026</strain>
    </source>
</reference>